<dbReference type="Pfam" id="PF07742">
    <property type="entry name" value="BTG"/>
    <property type="match status" value="1"/>
</dbReference>
<dbReference type="InterPro" id="IPR033332">
    <property type="entry name" value="BTG"/>
</dbReference>
<feature type="compositionally biased region" description="Basic and acidic residues" evidence="2">
    <location>
        <begin position="145"/>
        <end position="156"/>
    </location>
</feature>
<evidence type="ECO:0000313" key="4">
    <source>
        <dbReference type="EMBL" id="ETE68448.1"/>
    </source>
</evidence>
<dbReference type="SUPFAM" id="SSF160696">
    <property type="entry name" value="BTG domain-like"/>
    <property type="match status" value="1"/>
</dbReference>
<dbReference type="EMBL" id="AZIM01001015">
    <property type="protein sequence ID" value="ETE68448.1"/>
    <property type="molecule type" value="Genomic_DNA"/>
</dbReference>
<proteinExistence type="inferred from homology"/>
<reference evidence="4 5" key="1">
    <citation type="journal article" date="2013" name="Proc. Natl. Acad. Sci. U.S.A.">
        <title>The king cobra genome reveals dynamic gene evolution and adaptation in the snake venom system.</title>
        <authorList>
            <person name="Vonk F.J."/>
            <person name="Casewell N.R."/>
            <person name="Henkel C.V."/>
            <person name="Heimberg A.M."/>
            <person name="Jansen H.J."/>
            <person name="McCleary R.J."/>
            <person name="Kerkkamp H.M."/>
            <person name="Vos R.A."/>
            <person name="Guerreiro I."/>
            <person name="Calvete J.J."/>
            <person name="Wuster W."/>
            <person name="Woods A.E."/>
            <person name="Logan J.M."/>
            <person name="Harrison R.A."/>
            <person name="Castoe T.A."/>
            <person name="de Koning A.P."/>
            <person name="Pollock D.D."/>
            <person name="Yandell M."/>
            <person name="Calderon D."/>
            <person name="Renjifo C."/>
            <person name="Currier R.B."/>
            <person name="Salgado D."/>
            <person name="Pla D."/>
            <person name="Sanz L."/>
            <person name="Hyder A.S."/>
            <person name="Ribeiro J.M."/>
            <person name="Arntzen J.W."/>
            <person name="van den Thillart G.E."/>
            <person name="Boetzer M."/>
            <person name="Pirovano W."/>
            <person name="Dirks R.P."/>
            <person name="Spaink H.P."/>
            <person name="Duboule D."/>
            <person name="McGlinn E."/>
            <person name="Kini R.M."/>
            <person name="Richardson M.K."/>
        </authorList>
    </citation>
    <scope>NUCLEOTIDE SEQUENCE</scope>
    <source>
        <tissue evidence="4">Blood</tissue>
    </source>
</reference>
<dbReference type="PRINTS" id="PR00310">
    <property type="entry name" value="ANTIPRLFBTG1"/>
</dbReference>
<comment type="similarity">
    <text evidence="1">Belongs to the BTG family.</text>
</comment>
<feature type="domain" description="Anti-proliferative protein" evidence="3">
    <location>
        <begin position="1"/>
        <end position="105"/>
    </location>
</feature>
<dbReference type="SMART" id="SM00099">
    <property type="entry name" value="btg1"/>
    <property type="match status" value="1"/>
</dbReference>
<keyword evidence="5" id="KW-1185">Reference proteome</keyword>
<name>V8P365_OPHHA</name>
<feature type="non-terminal residue" evidence="4">
    <location>
        <position position="1"/>
    </location>
</feature>
<evidence type="ECO:0000313" key="5">
    <source>
        <dbReference type="Proteomes" id="UP000018936"/>
    </source>
</evidence>
<dbReference type="Gene3D" id="3.90.640.90">
    <property type="entry name" value="Anti-proliferative protein, N-terminal domain"/>
    <property type="match status" value="1"/>
</dbReference>
<dbReference type="GO" id="GO:0005737">
    <property type="term" value="C:cytoplasm"/>
    <property type="evidence" value="ECO:0007669"/>
    <property type="project" value="TreeGrafter"/>
</dbReference>
<dbReference type="PANTHER" id="PTHR22978:SF5">
    <property type="entry name" value="PROTEIN BTG4"/>
    <property type="match status" value="1"/>
</dbReference>
<dbReference type="FunFam" id="3.90.640.90:FF:000002">
    <property type="entry name" value="BTG anti-proliferation factor 4"/>
    <property type="match status" value="1"/>
</dbReference>
<dbReference type="GO" id="GO:0005634">
    <property type="term" value="C:nucleus"/>
    <property type="evidence" value="ECO:0007669"/>
    <property type="project" value="TreeGrafter"/>
</dbReference>
<accession>V8P365</accession>
<dbReference type="InterPro" id="IPR036054">
    <property type="entry name" value="BTG-like_sf"/>
</dbReference>
<dbReference type="AlphaFoldDB" id="V8P365"/>
<protein>
    <recommendedName>
        <fullName evidence="3">Anti-proliferative protein domain-containing protein</fullName>
    </recommendedName>
</protein>
<dbReference type="Proteomes" id="UP000018936">
    <property type="component" value="Unassembled WGS sequence"/>
</dbReference>
<organism evidence="4 5">
    <name type="scientific">Ophiophagus hannah</name>
    <name type="common">King cobra</name>
    <name type="synonym">Naja hannah</name>
    <dbReference type="NCBI Taxonomy" id="8665"/>
    <lineage>
        <taxon>Eukaryota</taxon>
        <taxon>Metazoa</taxon>
        <taxon>Chordata</taxon>
        <taxon>Craniata</taxon>
        <taxon>Vertebrata</taxon>
        <taxon>Euteleostomi</taxon>
        <taxon>Lepidosauria</taxon>
        <taxon>Squamata</taxon>
        <taxon>Bifurcata</taxon>
        <taxon>Unidentata</taxon>
        <taxon>Episquamata</taxon>
        <taxon>Toxicofera</taxon>
        <taxon>Serpentes</taxon>
        <taxon>Colubroidea</taxon>
        <taxon>Elapidae</taxon>
        <taxon>Elapinae</taxon>
        <taxon>Ophiophagus</taxon>
    </lineage>
</organism>
<comment type="caution">
    <text evidence="4">The sequence shown here is derived from an EMBL/GenBank/DDBJ whole genome shotgun (WGS) entry which is preliminary data.</text>
</comment>
<feature type="region of interest" description="Disordered" evidence="2">
    <location>
        <begin position="145"/>
        <end position="178"/>
    </location>
</feature>
<feature type="compositionally biased region" description="Polar residues" evidence="2">
    <location>
        <begin position="158"/>
        <end position="171"/>
    </location>
</feature>
<evidence type="ECO:0000259" key="3">
    <source>
        <dbReference type="SMART" id="SM00099"/>
    </source>
</evidence>
<evidence type="ECO:0000256" key="1">
    <source>
        <dbReference type="ARBA" id="ARBA00007989"/>
    </source>
</evidence>
<evidence type="ECO:0000256" key="2">
    <source>
        <dbReference type="SAM" id="MobiDB-lite"/>
    </source>
</evidence>
<dbReference type="OrthoDB" id="19928at2759"/>
<sequence>MKDEIAATVFFITRLVKKHNKLNKQQMEKFACTLTTLLFERYKNHWYLDNPTKGQGFRLNRLQAKDPLLDQACTASNVDFQSLGLPKEMTIWVDPFDVCCRYGEKNPAFTVAHFTGQEDEHDVSQGIREASWMDDWEGHECFNARERESREERGKTDGASQKQNATKSSSVRMMGEEGAERRSCKRLAGDGYRPSSTFTPIVSICFQCNQPLPLWAQYSHRRCFVPDGVHPNPAAAYYLHYKGYKICRPSLPFGCPRVDRYHWVSSSR</sequence>
<dbReference type="InterPro" id="IPR002087">
    <property type="entry name" value="Anti_prolifrtn"/>
</dbReference>
<dbReference type="PANTHER" id="PTHR22978">
    <property type="entry name" value="B-CELL TRANSLOCATION GENE"/>
    <property type="match status" value="1"/>
</dbReference>
<gene>
    <name evidence="4" type="ORF">L345_05764</name>
</gene>